<dbReference type="Gene3D" id="1.10.10.10">
    <property type="entry name" value="Winged helix-like DNA-binding domain superfamily/Winged helix DNA-binding domain"/>
    <property type="match status" value="1"/>
</dbReference>
<reference evidence="2 3" key="1">
    <citation type="submission" date="2024-03" db="EMBL/GenBank/DDBJ databases">
        <authorList>
            <person name="Jo J.-H."/>
        </authorList>
    </citation>
    <scope>NUCLEOTIDE SEQUENCE [LARGE SCALE GENOMIC DNA]</scope>
    <source>
        <strain evidence="2 3">PS1R-30</strain>
    </source>
</reference>
<proteinExistence type="predicted"/>
<organism evidence="2 3">
    <name type="scientific">Novosphingobium anseongense</name>
    <dbReference type="NCBI Taxonomy" id="3133436"/>
    <lineage>
        <taxon>Bacteria</taxon>
        <taxon>Pseudomonadati</taxon>
        <taxon>Pseudomonadota</taxon>
        <taxon>Alphaproteobacteria</taxon>
        <taxon>Sphingomonadales</taxon>
        <taxon>Sphingomonadaceae</taxon>
        <taxon>Novosphingobium</taxon>
    </lineage>
</organism>
<evidence type="ECO:0000259" key="1">
    <source>
        <dbReference type="SMART" id="SM00347"/>
    </source>
</evidence>
<accession>A0ABU8RZT7</accession>
<protein>
    <recommendedName>
        <fullName evidence="1">HTH marR-type domain-containing protein</fullName>
    </recommendedName>
</protein>
<comment type="caution">
    <text evidence="2">The sequence shown here is derived from an EMBL/GenBank/DDBJ whole genome shotgun (WGS) entry which is preliminary data.</text>
</comment>
<dbReference type="SUPFAM" id="SSF46785">
    <property type="entry name" value="Winged helix' DNA-binding domain"/>
    <property type="match status" value="1"/>
</dbReference>
<dbReference type="InterPro" id="IPR036390">
    <property type="entry name" value="WH_DNA-bd_sf"/>
</dbReference>
<dbReference type="SMART" id="SM00347">
    <property type="entry name" value="HTH_MARR"/>
    <property type="match status" value="1"/>
</dbReference>
<dbReference type="Proteomes" id="UP001361239">
    <property type="component" value="Unassembled WGS sequence"/>
</dbReference>
<dbReference type="RefSeq" id="WP_339588529.1">
    <property type="nucleotide sequence ID" value="NZ_JBBHJZ010000004.1"/>
</dbReference>
<dbReference type="EMBL" id="JBBHJZ010000004">
    <property type="protein sequence ID" value="MEJ5978587.1"/>
    <property type="molecule type" value="Genomic_DNA"/>
</dbReference>
<sequence length="186" mass="20606">MQNGAELDPMKNPDFVTITLPASCPNAIHDRGACTCRADAPRTVPTDRSSTDPLQPNLAKLAKVLYASRAKRRKFLTAELLSEPAWDILLDLYINHAEGRSLRTTSVCLASNSPPTTALRWIGVLEQKRLIAREGSAQDQRAKDVRLTPRGVEAVEQCLMQYWIGLVEFMTEVLPARAIPLPLDQS</sequence>
<name>A0ABU8RZT7_9SPHN</name>
<dbReference type="InterPro" id="IPR000835">
    <property type="entry name" value="HTH_MarR-typ"/>
</dbReference>
<evidence type="ECO:0000313" key="2">
    <source>
        <dbReference type="EMBL" id="MEJ5978587.1"/>
    </source>
</evidence>
<feature type="domain" description="HTH marR-type" evidence="1">
    <location>
        <begin position="74"/>
        <end position="178"/>
    </location>
</feature>
<dbReference type="InterPro" id="IPR036388">
    <property type="entry name" value="WH-like_DNA-bd_sf"/>
</dbReference>
<keyword evidence="3" id="KW-1185">Reference proteome</keyword>
<evidence type="ECO:0000313" key="3">
    <source>
        <dbReference type="Proteomes" id="UP001361239"/>
    </source>
</evidence>
<gene>
    <name evidence="2" type="ORF">WG901_18185</name>
</gene>